<comment type="caution">
    <text evidence="2">The sequence shown here is derived from an EMBL/GenBank/DDBJ whole genome shotgun (WGS) entry which is preliminary data.</text>
</comment>
<dbReference type="EMBL" id="AHOP02000060">
    <property type="protein sequence ID" value="EMO39043.1"/>
    <property type="molecule type" value="Genomic_DNA"/>
</dbReference>
<gene>
    <name evidence="2" type="ORF">LEP1GSC186_3678</name>
</gene>
<dbReference type="Proteomes" id="UP000012153">
    <property type="component" value="Unassembled WGS sequence"/>
</dbReference>
<evidence type="ECO:0000313" key="3">
    <source>
        <dbReference type="Proteomes" id="UP000012153"/>
    </source>
</evidence>
<evidence type="ECO:0000313" key="2">
    <source>
        <dbReference type="EMBL" id="EMO39043.1"/>
    </source>
</evidence>
<feature type="compositionally biased region" description="Polar residues" evidence="1">
    <location>
        <begin position="161"/>
        <end position="173"/>
    </location>
</feature>
<dbReference type="CDD" id="cd09731">
    <property type="entry name" value="Cse2_I-E"/>
    <property type="match status" value="1"/>
</dbReference>
<dbReference type="Gene3D" id="1.10.520.40">
    <property type="entry name" value="CRISPR-associated protein Cse2"/>
    <property type="match status" value="1"/>
</dbReference>
<dbReference type="AlphaFoldDB" id="M6UP85"/>
<feature type="compositionally biased region" description="Acidic residues" evidence="1">
    <location>
        <begin position="174"/>
        <end position="187"/>
    </location>
</feature>
<proteinExistence type="predicted"/>
<dbReference type="InterPro" id="IPR038287">
    <property type="entry name" value="Cse2_sf"/>
</dbReference>
<dbReference type="Pfam" id="PF09485">
    <property type="entry name" value="CRISPR_Cse2"/>
    <property type="match status" value="1"/>
</dbReference>
<evidence type="ECO:0000256" key="1">
    <source>
        <dbReference type="SAM" id="MobiDB-lite"/>
    </source>
</evidence>
<accession>M6UP85</accession>
<dbReference type="NCBIfam" id="TIGR02548">
    <property type="entry name" value="casB_cse2"/>
    <property type="match status" value="1"/>
</dbReference>
<feature type="region of interest" description="Disordered" evidence="1">
    <location>
        <begin position="158"/>
        <end position="187"/>
    </location>
</feature>
<name>M6UP85_9LEPT</name>
<sequence length="187" mass="21524">MKTLTVNLNQSIIKRISNLSGGDLAILRRCNHNPLESEKLFPVLGKLGFLNSPTNSIIACLYAAYHGQDDLPYFQPKFNFGEAFQKAYNPEHSKDKDIRFRSLLSTTDWDQLAYRLRQAVKLLKSKSVLIDFSILLRDLNSWSSENRWVQREWAKGYYPSQDISPDNSNPEDNTASDEDEEENDSFL</sequence>
<dbReference type="InterPro" id="IPR013382">
    <property type="entry name" value="CRISPR-assoc_prot_Cse2"/>
</dbReference>
<reference evidence="2 3" key="1">
    <citation type="submission" date="2013-01" db="EMBL/GenBank/DDBJ databases">
        <authorList>
            <person name="Harkins D.M."/>
            <person name="Durkin A.S."/>
            <person name="Brinkac L.M."/>
            <person name="Haft D.H."/>
            <person name="Selengut J.D."/>
            <person name="Sanka R."/>
            <person name="DePew J."/>
            <person name="Purushe J."/>
            <person name="Matthias M.A."/>
            <person name="Vinetz J.M."/>
            <person name="Sutton G.G."/>
            <person name="Nierman W.C."/>
            <person name="Fouts D.E."/>
        </authorList>
    </citation>
    <scope>NUCLEOTIDE SEQUENCE [LARGE SCALE GENOMIC DNA]</scope>
    <source>
        <strain evidence="2 3">ZUN142</strain>
    </source>
</reference>
<organism evidence="2 3">
    <name type="scientific">Leptospira noguchii serovar Autumnalis str. ZUN142</name>
    <dbReference type="NCBI Taxonomy" id="1085540"/>
    <lineage>
        <taxon>Bacteria</taxon>
        <taxon>Pseudomonadati</taxon>
        <taxon>Spirochaetota</taxon>
        <taxon>Spirochaetia</taxon>
        <taxon>Leptospirales</taxon>
        <taxon>Leptospiraceae</taxon>
        <taxon>Leptospira</taxon>
    </lineage>
</organism>
<protein>
    <submittedName>
        <fullName evidence="2">Putative CRISPR type TIGR02548-associated protein CasB/Cse2</fullName>
    </submittedName>
</protein>
<dbReference type="RefSeq" id="WP_004441716.1">
    <property type="nucleotide sequence ID" value="NZ_AHOP02000060.1"/>
</dbReference>